<evidence type="ECO:0000256" key="9">
    <source>
        <dbReference type="ARBA" id="ARBA00023270"/>
    </source>
</evidence>
<dbReference type="GO" id="GO:0004801">
    <property type="term" value="F:transaldolase activity"/>
    <property type="evidence" value="ECO:0007669"/>
    <property type="project" value="UniProtKB-UniRule"/>
</dbReference>
<gene>
    <name evidence="11" type="primary">tal</name>
    <name evidence="12" type="ORF">SAMN05216195_101705</name>
</gene>
<evidence type="ECO:0000313" key="12">
    <source>
        <dbReference type="EMBL" id="SEP97149.1"/>
    </source>
</evidence>
<proteinExistence type="inferred from homology"/>
<accession>A0A1H9C7N8</accession>
<dbReference type="InterPro" id="IPR004732">
    <property type="entry name" value="Transaldolase_2"/>
</dbReference>
<dbReference type="EC" id="2.2.1.2" evidence="5 11"/>
<comment type="catalytic activity">
    <reaction evidence="10 11">
        <text>D-sedoheptulose 7-phosphate + D-glyceraldehyde 3-phosphate = D-erythrose 4-phosphate + beta-D-fructose 6-phosphate</text>
        <dbReference type="Rhea" id="RHEA:17053"/>
        <dbReference type="ChEBI" id="CHEBI:16897"/>
        <dbReference type="ChEBI" id="CHEBI:57483"/>
        <dbReference type="ChEBI" id="CHEBI:57634"/>
        <dbReference type="ChEBI" id="CHEBI:59776"/>
        <dbReference type="EC" id="2.2.1.2"/>
    </reaction>
</comment>
<dbReference type="GO" id="GO:0005737">
    <property type="term" value="C:cytoplasm"/>
    <property type="evidence" value="ECO:0007669"/>
    <property type="project" value="UniProtKB-SubCell"/>
</dbReference>
<dbReference type="Pfam" id="PF00923">
    <property type="entry name" value="TAL_FSA"/>
    <property type="match status" value="1"/>
</dbReference>
<dbReference type="NCBIfam" id="TIGR00876">
    <property type="entry name" value="tal_mycobact"/>
    <property type="match status" value="1"/>
</dbReference>
<evidence type="ECO:0000313" key="13">
    <source>
        <dbReference type="Proteomes" id="UP000199028"/>
    </source>
</evidence>
<protein>
    <recommendedName>
        <fullName evidence="5 11">Transaldolase</fullName>
        <ecNumber evidence="5 11">2.2.1.2</ecNumber>
    </recommendedName>
</protein>
<sequence length="380" mass="41102">MATGHDHPLTELAAAGVSIWLDDLSRELLSGGRLEALVTGRGVVGITTNPTIFASALERGERYTRQLTRLAEVGASVEDTVFAITTDDVRDACRVLRPVYDRTDGVDGRVSLEVDPGLAHDTQATIDRARLLWAAVDEPNLLIKIPATTAGLDAITAVISEGISVNVTLIFSLDRYREVVDAYVTGLETAELNGHDLSGIHSVASFFVSRVDTEIDARLDGIGTDRALAAKGKAAIANARLAHEIHVLGLATQRWRRLAASGARPQRPLWASTGVKNPDYPDTMYVSELVIPGTVNTMPGPTLEAFADHGTVTALVLEEVYGPAQDVLNEIAQLGIDYREVTDELERQGVRKFVDSWDELADTVRGQLDRGLTEETSSKR</sequence>
<dbReference type="Proteomes" id="UP000199028">
    <property type="component" value="Unassembled WGS sequence"/>
</dbReference>
<evidence type="ECO:0000256" key="6">
    <source>
        <dbReference type="ARBA" id="ARBA00022490"/>
    </source>
</evidence>
<dbReference type="CDD" id="cd00955">
    <property type="entry name" value="Transaldolase_like"/>
    <property type="match status" value="1"/>
</dbReference>
<comment type="similarity">
    <text evidence="4 11">Belongs to the transaldolase family. Type 2 subfamily.</text>
</comment>
<dbReference type="Gene3D" id="3.20.20.70">
    <property type="entry name" value="Aldolase class I"/>
    <property type="match status" value="1"/>
</dbReference>
<keyword evidence="9 11" id="KW-0704">Schiff base</keyword>
<organism evidence="12 13">
    <name type="scientific">Lentzea flaviverrucosa</name>
    <dbReference type="NCBI Taxonomy" id="200379"/>
    <lineage>
        <taxon>Bacteria</taxon>
        <taxon>Bacillati</taxon>
        <taxon>Actinomycetota</taxon>
        <taxon>Actinomycetes</taxon>
        <taxon>Pseudonocardiales</taxon>
        <taxon>Pseudonocardiaceae</taxon>
        <taxon>Lentzea</taxon>
    </lineage>
</organism>
<dbReference type="RefSeq" id="WP_090063606.1">
    <property type="nucleotide sequence ID" value="NZ_FOFT01000001.1"/>
</dbReference>
<dbReference type="UniPathway" id="UPA00115">
    <property type="reaction ID" value="UER00414"/>
</dbReference>
<keyword evidence="7 11" id="KW-0808">Transferase</keyword>
<feature type="active site" description="Schiff-base intermediate with substrate" evidence="11">
    <location>
        <position position="144"/>
    </location>
</feature>
<reference evidence="13" key="1">
    <citation type="submission" date="2016-10" db="EMBL/GenBank/DDBJ databases">
        <authorList>
            <person name="Varghese N."/>
            <person name="Submissions S."/>
        </authorList>
    </citation>
    <scope>NUCLEOTIDE SEQUENCE [LARGE SCALE GENOMIC DNA]</scope>
    <source>
        <strain evidence="13">CGMCC 4.578</strain>
    </source>
</reference>
<dbReference type="NCBIfam" id="NF002881">
    <property type="entry name" value="PRK03343.1"/>
    <property type="match status" value="1"/>
</dbReference>
<evidence type="ECO:0000256" key="11">
    <source>
        <dbReference type="HAMAP-Rule" id="MF_00493"/>
    </source>
</evidence>
<evidence type="ECO:0000256" key="3">
    <source>
        <dbReference type="ARBA" id="ARBA00004857"/>
    </source>
</evidence>
<dbReference type="PIRSF" id="PIRSF036915">
    <property type="entry name" value="Trnald_Bac_Plnt"/>
    <property type="match status" value="1"/>
</dbReference>
<evidence type="ECO:0000256" key="10">
    <source>
        <dbReference type="ARBA" id="ARBA00048810"/>
    </source>
</evidence>
<keyword evidence="6 11" id="KW-0963">Cytoplasm</keyword>
<evidence type="ECO:0000256" key="7">
    <source>
        <dbReference type="ARBA" id="ARBA00022679"/>
    </source>
</evidence>
<dbReference type="InterPro" id="IPR018225">
    <property type="entry name" value="Transaldolase_AS"/>
</dbReference>
<dbReference type="EMBL" id="FOFT01000001">
    <property type="protein sequence ID" value="SEP97149.1"/>
    <property type="molecule type" value="Genomic_DNA"/>
</dbReference>
<comment type="subcellular location">
    <subcellularLocation>
        <location evidence="2 11">Cytoplasm</location>
    </subcellularLocation>
</comment>
<keyword evidence="8 11" id="KW-0570">Pentose shunt</keyword>
<name>A0A1H9C7N8_9PSEU</name>
<dbReference type="PROSITE" id="PS01054">
    <property type="entry name" value="TRANSALDOLASE_1"/>
    <property type="match status" value="1"/>
</dbReference>
<evidence type="ECO:0000256" key="8">
    <source>
        <dbReference type="ARBA" id="ARBA00023126"/>
    </source>
</evidence>
<comment type="function">
    <text evidence="1 11">Transaldolase is important for the balance of metabolites in the pentose-phosphate pathway.</text>
</comment>
<dbReference type="InterPro" id="IPR013785">
    <property type="entry name" value="Aldolase_TIM"/>
</dbReference>
<dbReference type="SUPFAM" id="SSF51569">
    <property type="entry name" value="Aldolase"/>
    <property type="match status" value="1"/>
</dbReference>
<evidence type="ECO:0000256" key="4">
    <source>
        <dbReference type="ARBA" id="ARBA00008426"/>
    </source>
</evidence>
<dbReference type="HAMAP" id="MF_00493">
    <property type="entry name" value="Transaldolase_2"/>
    <property type="match status" value="1"/>
</dbReference>
<dbReference type="OrthoDB" id="9809101at2"/>
<evidence type="ECO:0000256" key="2">
    <source>
        <dbReference type="ARBA" id="ARBA00004496"/>
    </source>
</evidence>
<keyword evidence="13" id="KW-1185">Reference proteome</keyword>
<dbReference type="GO" id="GO:0005975">
    <property type="term" value="P:carbohydrate metabolic process"/>
    <property type="evidence" value="ECO:0007669"/>
    <property type="project" value="InterPro"/>
</dbReference>
<dbReference type="GO" id="GO:0006098">
    <property type="term" value="P:pentose-phosphate shunt"/>
    <property type="evidence" value="ECO:0007669"/>
    <property type="project" value="UniProtKB-UniRule"/>
</dbReference>
<dbReference type="AlphaFoldDB" id="A0A1H9C7N8"/>
<dbReference type="PROSITE" id="PS00958">
    <property type="entry name" value="TRANSALDOLASE_2"/>
    <property type="match status" value="1"/>
</dbReference>
<evidence type="ECO:0000256" key="5">
    <source>
        <dbReference type="ARBA" id="ARBA00013151"/>
    </source>
</evidence>
<comment type="pathway">
    <text evidence="3 11">Carbohydrate degradation; pentose phosphate pathway; D-glyceraldehyde 3-phosphate and beta-D-fructose 6-phosphate from D-ribose 5-phosphate and D-xylulose 5-phosphate (non-oxidative stage): step 2/3.</text>
</comment>
<dbReference type="PANTHER" id="PTHR10683:SF31">
    <property type="entry name" value="TRANSALDOLASE"/>
    <property type="match status" value="1"/>
</dbReference>
<evidence type="ECO:0000256" key="1">
    <source>
        <dbReference type="ARBA" id="ARBA00003518"/>
    </source>
</evidence>
<dbReference type="PANTHER" id="PTHR10683">
    <property type="entry name" value="TRANSALDOLASE"/>
    <property type="match status" value="1"/>
</dbReference>
<dbReference type="InterPro" id="IPR001585">
    <property type="entry name" value="TAL/FSA"/>
</dbReference>